<evidence type="ECO:0000256" key="1">
    <source>
        <dbReference type="ARBA" id="ARBA00000085"/>
    </source>
</evidence>
<dbReference type="Pfam" id="PF02518">
    <property type="entry name" value="HATPase_c"/>
    <property type="match status" value="1"/>
</dbReference>
<dbReference type="InterPro" id="IPR005467">
    <property type="entry name" value="His_kinase_dom"/>
</dbReference>
<dbReference type="InterPro" id="IPR013655">
    <property type="entry name" value="PAS_fold_3"/>
</dbReference>
<dbReference type="InterPro" id="IPR003661">
    <property type="entry name" value="HisK_dim/P_dom"/>
</dbReference>
<keyword evidence="5 11" id="KW-0418">Kinase</keyword>
<dbReference type="PANTHER" id="PTHR43304">
    <property type="entry name" value="PHYTOCHROME-LIKE PROTEIN CPH1"/>
    <property type="match status" value="1"/>
</dbReference>
<dbReference type="PROSITE" id="PS50113">
    <property type="entry name" value="PAC"/>
    <property type="match status" value="3"/>
</dbReference>
<dbReference type="Gene3D" id="3.30.565.10">
    <property type="entry name" value="Histidine kinase-like ATPase, C-terminal domain"/>
    <property type="match status" value="1"/>
</dbReference>
<dbReference type="InterPro" id="IPR000014">
    <property type="entry name" value="PAS"/>
</dbReference>
<name>A0A059FHD1_9PROT</name>
<dbReference type="CDD" id="cd00082">
    <property type="entry name" value="HisKA"/>
    <property type="match status" value="1"/>
</dbReference>
<sequence>MTRLFGAKGNDVADDQAFFQDHPDAALIVDPVTRILLLTNRAAQSAYGYTADTLSAMRLDDVDETASELLLDGSQGLLFRTHRRNGGEQFKVLVRQRQIKHDAREAILLIVQDARLLEASLAGLGEGIEPGPASRQEEEANLRIASELLKFGFWKYDIPNRKLVWSPSVYQMAGIEPHEFDGTPEGYIKILYPDDRDQAELAVRALDNPDINIYEFERRLTRKDGRVVYIKGVGERTRTSSGDVITGVVQDVTADRQRQGQLRLLGASIERLNDIVVILRVDPSVPGTDSPIVYINSAFERITGYAQKDMLGRPLSFIMSFVEPKFDPREIEATLNTGQSLRVELVGPVRTDKWITWDVELLPVADAHGKYTHWIAVARDITERRLAEQRAAFNEDRFQLVSRSTADVVWEWDVQADTLLWSEAFDKLTGVPGAHLETRFDAWSRRIHPDDRVRVVGTLRGTVVSPFSQSWSEEYRFCREDGGERAILDRGFVVRDDTGRAARMVGTMIDLTERRASEQRSRESERLEAIGQLTGGVAHDFNNLLTVILGNSDVLRDRLDDPVLRRMAELIHLAATRGSDLTRRLLAFARRQPLKPQRVCLNERTGSVHALLRGALDARIRVRHMPAKDLWAAHVDPGQFDVAILNLAFNARDAMPEGGTLIIATENLRVRGRSGMEREGVPSGDYVCVTISDTGTGMAEEAQRRAFEPFFTTKPAGKGSGLGLSMVYGFVRQSEGHVLIRSLPGEGTSVRLFFPRSTKGVVAVAAPALVATKGEATQAGSVLIVEDDPLVREHAAHNFEALGYTVILTASADEALTALEGHPETYLLFTDVILGAGMNGIELAAEARKRRPDLNVLYTSGYVPGDHGFTSPLEPGAEMLRKPYERNELVRKLGRIFKRLPSST</sequence>
<dbReference type="InterPro" id="IPR004358">
    <property type="entry name" value="Sig_transdc_His_kin-like_C"/>
</dbReference>
<dbReference type="PROSITE" id="PS50109">
    <property type="entry name" value="HIS_KIN"/>
    <property type="match status" value="1"/>
</dbReference>
<dbReference type="InterPro" id="IPR036097">
    <property type="entry name" value="HisK_dim/P_sf"/>
</dbReference>
<feature type="domain" description="PAC" evidence="10">
    <location>
        <begin position="214"/>
        <end position="264"/>
    </location>
</feature>
<feature type="domain" description="PAC" evidence="10">
    <location>
        <begin position="471"/>
        <end position="523"/>
    </location>
</feature>
<dbReference type="SMART" id="SM00086">
    <property type="entry name" value="PAC"/>
    <property type="match status" value="3"/>
</dbReference>
<accession>A0A059FHD1</accession>
<evidence type="ECO:0000256" key="4">
    <source>
        <dbReference type="ARBA" id="ARBA00022679"/>
    </source>
</evidence>
<evidence type="ECO:0000313" key="12">
    <source>
        <dbReference type="Proteomes" id="UP000025061"/>
    </source>
</evidence>
<dbReference type="AlphaFoldDB" id="A0A059FHD1"/>
<dbReference type="InterPro" id="IPR011006">
    <property type="entry name" value="CheY-like_superfamily"/>
</dbReference>
<dbReference type="SMART" id="SM00387">
    <property type="entry name" value="HATPase_c"/>
    <property type="match status" value="1"/>
</dbReference>
<feature type="domain" description="PAS" evidence="9">
    <location>
        <begin position="138"/>
        <end position="197"/>
    </location>
</feature>
<evidence type="ECO:0000256" key="3">
    <source>
        <dbReference type="ARBA" id="ARBA00022553"/>
    </source>
</evidence>
<dbReference type="InterPro" id="IPR035965">
    <property type="entry name" value="PAS-like_dom_sf"/>
</dbReference>
<dbReference type="SUPFAM" id="SSF47384">
    <property type="entry name" value="Homodimeric domain of signal transducing histidine kinase"/>
    <property type="match status" value="1"/>
</dbReference>
<dbReference type="SMART" id="SM00388">
    <property type="entry name" value="HisKA"/>
    <property type="match status" value="1"/>
</dbReference>
<dbReference type="InterPro" id="IPR036890">
    <property type="entry name" value="HATPase_C_sf"/>
</dbReference>
<dbReference type="SUPFAM" id="SSF52172">
    <property type="entry name" value="CheY-like"/>
    <property type="match status" value="1"/>
</dbReference>
<feature type="domain" description="Histidine kinase" evidence="7">
    <location>
        <begin position="536"/>
        <end position="758"/>
    </location>
</feature>
<evidence type="ECO:0000259" key="7">
    <source>
        <dbReference type="PROSITE" id="PS50109"/>
    </source>
</evidence>
<feature type="modified residue" description="4-aspartylphosphate" evidence="6">
    <location>
        <position position="831"/>
    </location>
</feature>
<feature type="domain" description="PAS" evidence="9">
    <location>
        <begin position="289"/>
        <end position="325"/>
    </location>
</feature>
<dbReference type="Pfam" id="PF08447">
    <property type="entry name" value="PAS_3"/>
    <property type="match status" value="2"/>
</dbReference>
<evidence type="ECO:0000259" key="8">
    <source>
        <dbReference type="PROSITE" id="PS50110"/>
    </source>
</evidence>
<evidence type="ECO:0000256" key="6">
    <source>
        <dbReference type="PROSITE-ProRule" id="PRU00169"/>
    </source>
</evidence>
<dbReference type="PATRIC" id="fig|1280951.3.peg.2818"/>
<evidence type="ECO:0000259" key="9">
    <source>
        <dbReference type="PROSITE" id="PS50112"/>
    </source>
</evidence>
<dbReference type="PROSITE" id="PS50110">
    <property type="entry name" value="RESPONSE_REGULATORY"/>
    <property type="match status" value="1"/>
</dbReference>
<dbReference type="PANTHER" id="PTHR43304:SF1">
    <property type="entry name" value="PAC DOMAIN-CONTAINING PROTEIN"/>
    <property type="match status" value="1"/>
</dbReference>
<dbReference type="InterPro" id="IPR001610">
    <property type="entry name" value="PAC"/>
</dbReference>
<dbReference type="Proteomes" id="UP000025061">
    <property type="component" value="Unassembled WGS sequence"/>
</dbReference>
<dbReference type="InterPro" id="IPR000700">
    <property type="entry name" value="PAS-assoc_C"/>
</dbReference>
<dbReference type="InterPro" id="IPR003594">
    <property type="entry name" value="HATPase_dom"/>
</dbReference>
<feature type="domain" description="Response regulatory" evidence="8">
    <location>
        <begin position="781"/>
        <end position="897"/>
    </location>
</feature>
<comment type="caution">
    <text evidence="11">The sequence shown here is derived from an EMBL/GenBank/DDBJ whole genome shotgun (WGS) entry which is preliminary data.</text>
</comment>
<feature type="domain" description="PAS" evidence="9">
    <location>
        <begin position="394"/>
        <end position="466"/>
    </location>
</feature>
<dbReference type="Pfam" id="PF00512">
    <property type="entry name" value="HisKA"/>
    <property type="match status" value="1"/>
</dbReference>
<dbReference type="NCBIfam" id="TIGR00229">
    <property type="entry name" value="sensory_box"/>
    <property type="match status" value="3"/>
</dbReference>
<dbReference type="SMART" id="SM00091">
    <property type="entry name" value="PAS"/>
    <property type="match status" value="4"/>
</dbReference>
<reference evidence="11 12" key="1">
    <citation type="submission" date="2013-04" db="EMBL/GenBank/DDBJ databases">
        <title>Hyphomonas hirschiana VP5 Genome Sequencing.</title>
        <authorList>
            <person name="Lai Q."/>
            <person name="Shao Z."/>
        </authorList>
    </citation>
    <scope>NUCLEOTIDE SEQUENCE [LARGE SCALE GENOMIC DNA]</scope>
    <source>
        <strain evidence="11 12">VP5</strain>
    </source>
</reference>
<dbReference type="PROSITE" id="PS50112">
    <property type="entry name" value="PAS"/>
    <property type="match status" value="3"/>
</dbReference>
<dbReference type="Gene3D" id="3.40.50.2300">
    <property type="match status" value="1"/>
</dbReference>
<dbReference type="Pfam" id="PF13426">
    <property type="entry name" value="PAS_9"/>
    <property type="match status" value="1"/>
</dbReference>
<protein>
    <recommendedName>
        <fullName evidence="2">histidine kinase</fullName>
        <ecNumber evidence="2">2.7.13.3</ecNumber>
    </recommendedName>
</protein>
<dbReference type="InterPro" id="IPR052162">
    <property type="entry name" value="Sensor_kinase/Photoreceptor"/>
</dbReference>
<evidence type="ECO:0000313" key="11">
    <source>
        <dbReference type="EMBL" id="KCZ89928.1"/>
    </source>
</evidence>
<keyword evidence="4" id="KW-0808">Transferase</keyword>
<dbReference type="Gene3D" id="1.10.287.130">
    <property type="match status" value="1"/>
</dbReference>
<keyword evidence="12" id="KW-1185">Reference proteome</keyword>
<dbReference type="EMBL" id="ARYI01000013">
    <property type="protein sequence ID" value="KCZ89928.1"/>
    <property type="molecule type" value="Genomic_DNA"/>
</dbReference>
<dbReference type="PRINTS" id="PR00344">
    <property type="entry name" value="BCTRLSENSOR"/>
</dbReference>
<dbReference type="GO" id="GO:0000155">
    <property type="term" value="F:phosphorelay sensor kinase activity"/>
    <property type="evidence" value="ECO:0007669"/>
    <property type="project" value="InterPro"/>
</dbReference>
<evidence type="ECO:0000256" key="5">
    <source>
        <dbReference type="ARBA" id="ARBA00022777"/>
    </source>
</evidence>
<dbReference type="EC" id="2.7.13.3" evidence="2"/>
<dbReference type="SUPFAM" id="SSF55785">
    <property type="entry name" value="PYP-like sensor domain (PAS domain)"/>
    <property type="match status" value="3"/>
</dbReference>
<comment type="catalytic activity">
    <reaction evidence="1">
        <text>ATP + protein L-histidine = ADP + protein N-phospho-L-histidine.</text>
        <dbReference type="EC" id="2.7.13.3"/>
    </reaction>
</comment>
<dbReference type="CDD" id="cd00130">
    <property type="entry name" value="PAS"/>
    <property type="match status" value="3"/>
</dbReference>
<evidence type="ECO:0000256" key="2">
    <source>
        <dbReference type="ARBA" id="ARBA00012438"/>
    </source>
</evidence>
<dbReference type="SUPFAM" id="SSF55874">
    <property type="entry name" value="ATPase domain of HSP90 chaperone/DNA topoisomerase II/histidine kinase"/>
    <property type="match status" value="1"/>
</dbReference>
<dbReference type="Gene3D" id="2.10.70.100">
    <property type="match status" value="1"/>
</dbReference>
<dbReference type="InterPro" id="IPR001789">
    <property type="entry name" value="Sig_transdc_resp-reg_receiver"/>
</dbReference>
<organism evidence="11 12">
    <name type="scientific">Hyphomonas hirschiana VP5</name>
    <dbReference type="NCBI Taxonomy" id="1280951"/>
    <lineage>
        <taxon>Bacteria</taxon>
        <taxon>Pseudomonadati</taxon>
        <taxon>Pseudomonadota</taxon>
        <taxon>Alphaproteobacteria</taxon>
        <taxon>Hyphomonadales</taxon>
        <taxon>Hyphomonadaceae</taxon>
        <taxon>Hyphomonas</taxon>
    </lineage>
</organism>
<dbReference type="Pfam" id="PF00072">
    <property type="entry name" value="Response_reg"/>
    <property type="match status" value="1"/>
</dbReference>
<gene>
    <name evidence="11" type="ORF">HHI_13990</name>
</gene>
<proteinExistence type="predicted"/>
<dbReference type="Gene3D" id="3.30.450.20">
    <property type="entry name" value="PAS domain"/>
    <property type="match status" value="4"/>
</dbReference>
<feature type="domain" description="PAC" evidence="10">
    <location>
        <begin position="339"/>
        <end position="393"/>
    </location>
</feature>
<keyword evidence="3 6" id="KW-0597">Phosphoprotein</keyword>
<evidence type="ECO:0000259" key="10">
    <source>
        <dbReference type="PROSITE" id="PS50113"/>
    </source>
</evidence>
<dbReference type="SMART" id="SM00448">
    <property type="entry name" value="REC"/>
    <property type="match status" value="1"/>
</dbReference>